<protein>
    <submittedName>
        <fullName evidence="1">TraB/GumN family protein</fullName>
    </submittedName>
</protein>
<reference evidence="1 2" key="1">
    <citation type="submission" date="2018-03" db="EMBL/GenBank/DDBJ databases">
        <title>The draft genome of Zobellella sp. 59N8.</title>
        <authorList>
            <person name="Liu L."/>
            <person name="Li L."/>
            <person name="Zhang X."/>
            <person name="Liang L."/>
            <person name="Wang T."/>
        </authorList>
    </citation>
    <scope>NUCLEOTIDE SEQUENCE [LARGE SCALE GENOMIC DNA]</scope>
    <source>
        <strain evidence="1 2">59N8</strain>
    </source>
</reference>
<comment type="caution">
    <text evidence="1">The sequence shown here is derived from an EMBL/GenBank/DDBJ whole genome shotgun (WGS) entry which is preliminary data.</text>
</comment>
<accession>A0A2P7R7W0</accession>
<dbReference type="InterPro" id="IPR047111">
    <property type="entry name" value="YbaP-like"/>
</dbReference>
<keyword evidence="2" id="KW-1185">Reference proteome</keyword>
<dbReference type="RefSeq" id="WP_106728914.1">
    <property type="nucleotide sequence ID" value="NZ_PXYG01000002.1"/>
</dbReference>
<evidence type="ECO:0000313" key="1">
    <source>
        <dbReference type="EMBL" id="PSJ46297.1"/>
    </source>
</evidence>
<dbReference type="CDD" id="cd14789">
    <property type="entry name" value="Tiki"/>
    <property type="match status" value="1"/>
</dbReference>
<evidence type="ECO:0000313" key="2">
    <source>
        <dbReference type="Proteomes" id="UP000240243"/>
    </source>
</evidence>
<dbReference type="OrthoDB" id="357294at2"/>
<dbReference type="InterPro" id="IPR002816">
    <property type="entry name" value="TraB/PrgY/GumN_fam"/>
</dbReference>
<sequence>MKILGYLLLWLWCGHGLAAPALWSASKGERQLWLFGSIHLADERLAGLPPRLLQVLADSELLLLEVDPAALSGAELVPLLSLPPGDGWSTRLGTGLAAELHDAIRSAGLLPLQHSVPWFAAMQLTQARARELGFASGQGVDLQLQARARQLGIPIAGLEPPTLVFRLLSTLAEHRLEADFVRHSLDELPGMQGHLDTLLTTWLSGDEAALLALLDAGQSPALGDFIERRLLAERNRRWLERLERLAPRNALLVVGALHLYGEQGLVSLLEQAGYTLNKIEDKALY</sequence>
<gene>
    <name evidence="1" type="ORF">C7H85_06555</name>
</gene>
<proteinExistence type="predicted"/>
<dbReference type="Pfam" id="PF01963">
    <property type="entry name" value="TraB_PrgY_gumN"/>
    <property type="match status" value="1"/>
</dbReference>
<organism evidence="1 2">
    <name type="scientific">Zobellella endophytica</name>
    <dbReference type="NCBI Taxonomy" id="2116700"/>
    <lineage>
        <taxon>Bacteria</taxon>
        <taxon>Pseudomonadati</taxon>
        <taxon>Pseudomonadota</taxon>
        <taxon>Gammaproteobacteria</taxon>
        <taxon>Aeromonadales</taxon>
        <taxon>Aeromonadaceae</taxon>
        <taxon>Zobellella</taxon>
    </lineage>
</organism>
<name>A0A2P7R7W0_9GAMM</name>
<dbReference type="AlphaFoldDB" id="A0A2P7R7W0"/>
<dbReference type="PANTHER" id="PTHR40590:SF1">
    <property type="entry name" value="CYTOPLASMIC PROTEIN"/>
    <property type="match status" value="1"/>
</dbReference>
<dbReference type="Proteomes" id="UP000240243">
    <property type="component" value="Unassembled WGS sequence"/>
</dbReference>
<dbReference type="EMBL" id="PXYG01000002">
    <property type="protein sequence ID" value="PSJ46297.1"/>
    <property type="molecule type" value="Genomic_DNA"/>
</dbReference>
<dbReference type="PANTHER" id="PTHR40590">
    <property type="entry name" value="CYTOPLASMIC PROTEIN-RELATED"/>
    <property type="match status" value="1"/>
</dbReference>